<dbReference type="Proteomes" id="UP000467841">
    <property type="component" value="Unassembled WGS sequence"/>
</dbReference>
<dbReference type="AlphaFoldDB" id="A0A6D2IT36"/>
<organism evidence="1 2">
    <name type="scientific">Microthlaspi erraticum</name>
    <dbReference type="NCBI Taxonomy" id="1685480"/>
    <lineage>
        <taxon>Eukaryota</taxon>
        <taxon>Viridiplantae</taxon>
        <taxon>Streptophyta</taxon>
        <taxon>Embryophyta</taxon>
        <taxon>Tracheophyta</taxon>
        <taxon>Spermatophyta</taxon>
        <taxon>Magnoliopsida</taxon>
        <taxon>eudicotyledons</taxon>
        <taxon>Gunneridae</taxon>
        <taxon>Pentapetalae</taxon>
        <taxon>rosids</taxon>
        <taxon>malvids</taxon>
        <taxon>Brassicales</taxon>
        <taxon>Brassicaceae</taxon>
        <taxon>Coluteocarpeae</taxon>
        <taxon>Microthlaspi</taxon>
    </lineage>
</organism>
<dbReference type="EMBL" id="CACVBM020001072">
    <property type="protein sequence ID" value="CAA7028697.1"/>
    <property type="molecule type" value="Genomic_DNA"/>
</dbReference>
<evidence type="ECO:0008006" key="3">
    <source>
        <dbReference type="Google" id="ProtNLM"/>
    </source>
</evidence>
<proteinExistence type="predicted"/>
<dbReference type="PANTHER" id="PTHR46890:SF48">
    <property type="entry name" value="RNA-DIRECTED DNA POLYMERASE"/>
    <property type="match status" value="1"/>
</dbReference>
<evidence type="ECO:0000313" key="1">
    <source>
        <dbReference type="EMBL" id="CAA7028697.1"/>
    </source>
</evidence>
<dbReference type="OrthoDB" id="1932527at2759"/>
<keyword evidence="2" id="KW-1185">Reference proteome</keyword>
<reference evidence="1" key="1">
    <citation type="submission" date="2020-01" db="EMBL/GenBank/DDBJ databases">
        <authorList>
            <person name="Mishra B."/>
        </authorList>
    </citation>
    <scope>NUCLEOTIDE SEQUENCE [LARGE SCALE GENOMIC DNA]</scope>
</reference>
<gene>
    <name evidence="1" type="ORF">MERR_LOCUS15932</name>
</gene>
<evidence type="ECO:0000313" key="2">
    <source>
        <dbReference type="Proteomes" id="UP000467841"/>
    </source>
</evidence>
<sequence length="119" mass="13070">MRLSQRTSRLLSSESHSDNVLITHETLHYLKNIKGTSQMLHGSENGHDTVTYSYLINGAAQGHVTPSRGLRQGDPLSPYIFILCSEVLSGLCIRAEKEGKLSGIKLQNVARESIISFCG</sequence>
<name>A0A6D2IT36_9BRAS</name>
<protein>
    <recommendedName>
        <fullName evidence="3">Reverse transcriptase domain-containing protein</fullName>
    </recommendedName>
</protein>
<accession>A0A6D2IT36</accession>
<dbReference type="InterPro" id="IPR052343">
    <property type="entry name" value="Retrotransposon-Effector_Assoc"/>
</dbReference>
<comment type="caution">
    <text evidence="1">The sequence shown here is derived from an EMBL/GenBank/DDBJ whole genome shotgun (WGS) entry which is preliminary data.</text>
</comment>
<dbReference type="PANTHER" id="PTHR46890">
    <property type="entry name" value="NON-LTR RETROLELEMENT REVERSE TRANSCRIPTASE-LIKE PROTEIN-RELATED"/>
    <property type="match status" value="1"/>
</dbReference>